<feature type="region of interest" description="Disordered" evidence="1">
    <location>
        <begin position="144"/>
        <end position="166"/>
    </location>
</feature>
<feature type="region of interest" description="Disordered" evidence="1">
    <location>
        <begin position="424"/>
        <end position="447"/>
    </location>
</feature>
<dbReference type="Gramene" id="Bo5g017920.1">
    <property type="protein sequence ID" value="Bo5g017920.1"/>
    <property type="gene ID" value="Bo5g017920"/>
</dbReference>
<feature type="compositionally biased region" description="Basic and acidic residues" evidence="1">
    <location>
        <begin position="424"/>
        <end position="434"/>
    </location>
</feature>
<feature type="compositionally biased region" description="Polar residues" evidence="1">
    <location>
        <begin position="242"/>
        <end position="252"/>
    </location>
</feature>
<evidence type="ECO:0008006" key="4">
    <source>
        <dbReference type="Google" id="ProtNLM"/>
    </source>
</evidence>
<feature type="region of interest" description="Disordered" evidence="1">
    <location>
        <begin position="222"/>
        <end position="253"/>
    </location>
</feature>
<reference evidence="2" key="2">
    <citation type="submission" date="2015-03" db="UniProtKB">
        <authorList>
            <consortium name="EnsemblPlants"/>
        </authorList>
    </citation>
    <scope>IDENTIFICATION</scope>
</reference>
<proteinExistence type="predicted"/>
<organism evidence="2 3">
    <name type="scientific">Brassica oleracea var. oleracea</name>
    <dbReference type="NCBI Taxonomy" id="109376"/>
    <lineage>
        <taxon>Eukaryota</taxon>
        <taxon>Viridiplantae</taxon>
        <taxon>Streptophyta</taxon>
        <taxon>Embryophyta</taxon>
        <taxon>Tracheophyta</taxon>
        <taxon>Spermatophyta</taxon>
        <taxon>Magnoliopsida</taxon>
        <taxon>eudicotyledons</taxon>
        <taxon>Gunneridae</taxon>
        <taxon>Pentapetalae</taxon>
        <taxon>rosids</taxon>
        <taxon>malvids</taxon>
        <taxon>Brassicales</taxon>
        <taxon>Brassicaceae</taxon>
        <taxon>Brassiceae</taxon>
        <taxon>Brassica</taxon>
    </lineage>
</organism>
<dbReference type="EnsemblPlants" id="Bo5g017920.1">
    <property type="protein sequence ID" value="Bo5g017920.1"/>
    <property type="gene ID" value="Bo5g017920"/>
</dbReference>
<dbReference type="PANTHER" id="PTHR45023:SF4">
    <property type="entry name" value="GLYCINE-RICH PROTEIN-RELATED"/>
    <property type="match status" value="1"/>
</dbReference>
<keyword evidence="3" id="KW-1185">Reference proteome</keyword>
<dbReference type="PANTHER" id="PTHR45023">
    <property type="match status" value="1"/>
</dbReference>
<name>A0A0D3C9X8_BRAOL</name>
<protein>
    <recommendedName>
        <fullName evidence="4">No apical meristem-associated C-terminal domain-containing protein</fullName>
    </recommendedName>
</protein>
<sequence>MRGRSNQLRVSLDHLSLSLFLDHLSRRKVISSPSVSLISDVFVGISHRRRILRWLLSATSPSVVLLEATELSLGGSFEIESLLVLSLGGSSPRSFSSVTQIEALTSNRKKDQSSLSKGSSSSGVHCKISQLANNEYRTQFLSFSPSPDVGGSASSAQTGKDRKQRCKWSTAEDMVLISAWTSGQNEDDVLKAAHEIFLNHYKVKFSLEHAWRELRNDLKWCGTQRSSQHSPGSKRKRVGEEQSFQSSASMHSVNGDDEVMDRLIGVKAAKAKTKRPVGEEVKIPQGIKDMWEMRTKDLAFKNKLSNKKLLDSLIAKKEPLTELKVVLKNKQITEMLSMGTSHTRPAMEARKSIVCCLSAREVVEISDEEEADMVELSSEEYMRNVGYLTRVGESEDDLEPEFRRLLQRMHEEEKKLREENFKAMKSGIKLEEGQSSKVDGKKRKRRS</sequence>
<evidence type="ECO:0000256" key="1">
    <source>
        <dbReference type="SAM" id="MobiDB-lite"/>
    </source>
</evidence>
<evidence type="ECO:0000313" key="3">
    <source>
        <dbReference type="Proteomes" id="UP000032141"/>
    </source>
</evidence>
<evidence type="ECO:0000313" key="2">
    <source>
        <dbReference type="EnsemblPlants" id="Bo5g017920.1"/>
    </source>
</evidence>
<accession>A0A0D3C9X8</accession>
<dbReference type="STRING" id="109376.A0A0D3C9X8"/>
<reference evidence="2 3" key="1">
    <citation type="journal article" date="2014" name="Genome Biol.">
        <title>Transcriptome and methylome profiling reveals relics of genome dominance in the mesopolyploid Brassica oleracea.</title>
        <authorList>
            <person name="Parkin I.A."/>
            <person name="Koh C."/>
            <person name="Tang H."/>
            <person name="Robinson S.J."/>
            <person name="Kagale S."/>
            <person name="Clarke W.E."/>
            <person name="Town C.D."/>
            <person name="Nixon J."/>
            <person name="Krishnakumar V."/>
            <person name="Bidwell S.L."/>
            <person name="Denoeud F."/>
            <person name="Belcram H."/>
            <person name="Links M.G."/>
            <person name="Just J."/>
            <person name="Clarke C."/>
            <person name="Bender T."/>
            <person name="Huebert T."/>
            <person name="Mason A.S."/>
            <person name="Pires J.C."/>
            <person name="Barker G."/>
            <person name="Moore J."/>
            <person name="Walley P.G."/>
            <person name="Manoli S."/>
            <person name="Batley J."/>
            <person name="Edwards D."/>
            <person name="Nelson M.N."/>
            <person name="Wang X."/>
            <person name="Paterson A.H."/>
            <person name="King G."/>
            <person name="Bancroft I."/>
            <person name="Chalhoub B."/>
            <person name="Sharpe A.G."/>
        </authorList>
    </citation>
    <scope>NUCLEOTIDE SEQUENCE</scope>
    <source>
        <strain evidence="2 3">cv. TO1000</strain>
    </source>
</reference>
<dbReference type="AlphaFoldDB" id="A0A0D3C9X8"/>
<dbReference type="HOGENOM" id="CLU_012390_0_6_1"/>
<dbReference type="Proteomes" id="UP000032141">
    <property type="component" value="Chromosome C5"/>
</dbReference>